<sequence>MSRRSHIASPCRFVYESAPHRATGNVYEGTVDLQPTPDRISSGVKYPSRNDGTTFNNNEGLLPQQPAGYYTEYVVPTPNVKGVGPQRIVTGKNGEVFYTPDHYKTFTPVKR</sequence>
<dbReference type="Gene3D" id="3.10.450.30">
    <property type="entry name" value="Microbial ribonucleases"/>
    <property type="match status" value="1"/>
</dbReference>
<dbReference type="InterPro" id="IPR000026">
    <property type="entry name" value="N1-like"/>
</dbReference>
<proteinExistence type="predicted"/>
<dbReference type="GO" id="GO:0003723">
    <property type="term" value="F:RNA binding"/>
    <property type="evidence" value="ECO:0007669"/>
    <property type="project" value="InterPro"/>
</dbReference>
<keyword evidence="2" id="KW-0378">Hydrolase</keyword>
<accession>Q46X47</accession>
<dbReference type="InterPro" id="IPR016191">
    <property type="entry name" value="Ribonuclease/ribotoxin"/>
</dbReference>
<dbReference type="GO" id="GO:0004521">
    <property type="term" value="F:RNA endonuclease activity"/>
    <property type="evidence" value="ECO:0007669"/>
    <property type="project" value="InterPro"/>
</dbReference>
<protein>
    <submittedName>
        <fullName evidence="4">Guanine-specific ribonuclease N1 and T1</fullName>
    </submittedName>
</protein>
<evidence type="ECO:0000256" key="2">
    <source>
        <dbReference type="ARBA" id="ARBA00022801"/>
    </source>
</evidence>
<dbReference type="eggNOG" id="COG4290">
    <property type="taxonomic scope" value="Bacteria"/>
</dbReference>
<dbReference type="AlphaFoldDB" id="Q46X47"/>
<reference evidence="4" key="1">
    <citation type="submission" date="2005-08" db="EMBL/GenBank/DDBJ databases">
        <title>Complete sequence of Chromosome1 of Ralstonia eutropha JMP134.</title>
        <authorList>
            <person name="Copeland A."/>
            <person name="Lucas S."/>
            <person name="Lapidus A."/>
            <person name="Barry K."/>
            <person name="Detter J.C."/>
            <person name="Glavina T."/>
            <person name="Hammon N."/>
            <person name="Israni S."/>
            <person name="Pitluck S."/>
            <person name="Goltsman E."/>
            <person name="Martinez M."/>
            <person name="Schmutz J."/>
            <person name="Larimer F."/>
            <person name="Land M."/>
            <person name="Lykidis A."/>
            <person name="Richardson P."/>
        </authorList>
    </citation>
    <scope>NUCLEOTIDE SEQUENCE</scope>
    <source>
        <strain evidence="4">JMP134</strain>
    </source>
</reference>
<organism evidence="4">
    <name type="scientific">Cupriavidus pinatubonensis (strain JMP 134 / LMG 1197)</name>
    <name type="common">Cupriavidus necator (strain JMP 134)</name>
    <dbReference type="NCBI Taxonomy" id="264198"/>
    <lineage>
        <taxon>Bacteria</taxon>
        <taxon>Pseudomonadati</taxon>
        <taxon>Pseudomonadota</taxon>
        <taxon>Betaproteobacteria</taxon>
        <taxon>Burkholderiales</taxon>
        <taxon>Burkholderiaceae</taxon>
        <taxon>Cupriavidus</taxon>
    </lineage>
</organism>
<dbReference type="Pfam" id="PF00545">
    <property type="entry name" value="Ribonuclease"/>
    <property type="match status" value="1"/>
</dbReference>
<dbReference type="HOGENOM" id="CLU_112496_2_1_4"/>
<evidence type="ECO:0000313" key="4">
    <source>
        <dbReference type="EMBL" id="AAZ62286.1"/>
    </source>
</evidence>
<feature type="compositionally biased region" description="Polar residues" evidence="3">
    <location>
        <begin position="50"/>
        <end position="59"/>
    </location>
</feature>
<dbReference type="STRING" id="264198.Reut_A2926"/>
<dbReference type="GO" id="GO:0016787">
    <property type="term" value="F:hydrolase activity"/>
    <property type="evidence" value="ECO:0007669"/>
    <property type="project" value="UniProtKB-KW"/>
</dbReference>
<feature type="region of interest" description="Disordered" evidence="3">
    <location>
        <begin position="28"/>
        <end position="59"/>
    </location>
</feature>
<keyword evidence="1" id="KW-0540">Nuclease</keyword>
<evidence type="ECO:0000256" key="1">
    <source>
        <dbReference type="ARBA" id="ARBA00022722"/>
    </source>
</evidence>
<dbReference type="KEGG" id="reu:Reut_A2926"/>
<dbReference type="EMBL" id="CP000090">
    <property type="protein sequence ID" value="AAZ62286.1"/>
    <property type="molecule type" value="Genomic_DNA"/>
</dbReference>
<name>Q46X47_CUPPJ</name>
<gene>
    <name evidence="4" type="ordered locus">Reut_A2926</name>
</gene>
<dbReference type="SUPFAM" id="SSF53933">
    <property type="entry name" value="Microbial ribonucleases"/>
    <property type="match status" value="1"/>
</dbReference>
<evidence type="ECO:0000256" key="3">
    <source>
        <dbReference type="SAM" id="MobiDB-lite"/>
    </source>
</evidence>